<keyword evidence="2" id="KW-0472">Membrane</keyword>
<feature type="transmembrane region" description="Helical" evidence="2">
    <location>
        <begin position="444"/>
        <end position="463"/>
    </location>
</feature>
<evidence type="ECO:0008006" key="5">
    <source>
        <dbReference type="Google" id="ProtNLM"/>
    </source>
</evidence>
<dbReference type="RefSeq" id="WP_013799644.1">
    <property type="nucleotide sequence ID" value="NC_015562.1"/>
</dbReference>
<dbReference type="OrthoDB" id="101276at2157"/>
<gene>
    <name evidence="3" type="ordered locus">Metig_1516</name>
</gene>
<dbReference type="EMBL" id="CP002737">
    <property type="protein sequence ID" value="AEF97050.1"/>
    <property type="molecule type" value="Genomic_DNA"/>
</dbReference>
<dbReference type="GeneID" id="10644389"/>
<evidence type="ECO:0000256" key="2">
    <source>
        <dbReference type="SAM" id="Phobius"/>
    </source>
</evidence>
<reference evidence="3 4" key="1">
    <citation type="submission" date="2011-05" db="EMBL/GenBank/DDBJ databases">
        <title>Complete sequence of Methanotorris igneus Kol 5.</title>
        <authorList>
            <consortium name="US DOE Joint Genome Institute"/>
            <person name="Lucas S."/>
            <person name="Han J."/>
            <person name="Lapidus A."/>
            <person name="Cheng J.-F."/>
            <person name="Goodwin L."/>
            <person name="Pitluck S."/>
            <person name="Peters L."/>
            <person name="Mikhailova N."/>
            <person name="Chertkov O."/>
            <person name="Han C."/>
            <person name="Tapia R."/>
            <person name="Land M."/>
            <person name="Hauser L."/>
            <person name="Kyrpides N."/>
            <person name="Ivanova N."/>
            <person name="Pagani I."/>
            <person name="Sieprawska-Lupa M."/>
            <person name="Whitman W."/>
            <person name="Woyke T."/>
        </authorList>
    </citation>
    <scope>NUCLEOTIDE SEQUENCE [LARGE SCALE GENOMIC DNA]</scope>
    <source>
        <strain evidence="4">DSM 5666 / JCM 11834 / Kol 5</strain>
    </source>
</reference>
<keyword evidence="2" id="KW-1133">Transmembrane helix</keyword>
<accession>F6BAW3</accession>
<feature type="coiled-coil region" evidence="1">
    <location>
        <begin position="121"/>
        <end position="167"/>
    </location>
</feature>
<dbReference type="AlphaFoldDB" id="F6BAW3"/>
<dbReference type="STRING" id="880724.Metig_1516"/>
<sequence length="575" mass="67686">MTLMNKNYNIAILFIFILFMMPKSYCNNLTAYHYFQGMIDESNDKLEALLNGENTTPIQANIFNVSEDLKEYEINVTLLNISPTFKEFYIATNNIIINYNKMIKYRNVSNLNDYVIFKISLKNAKNNLELLNHSIQKIDNITLKYENKSLKFNTENIKKTINELNSELNIYVKKLDYINPRGFFIYSNKETAFLNSNITIYGYIDTKKPINITIFYDNTPYTIESINGMFSKNFTINRTGNHTFYAKYDSRTSNIIKIKCIKIPTYFDIKYNKEEYILSPAKVEVHLYDYYKNEINASIYVNYQNKTLELKAPCTLYIKGTSERILPIEFTFLGNSLYSSTKKVIYINFTKIPTYINARYEHNKIVGTLTDFNGNKLNNKSIYLIVNNKTYSITKTYNGSFEFLFTKDIPKECKVVFKGDSIYKPSEKIVRRNLLFGLIAHENYNMAIFIFIISIIISIAITIKIKSKNNDLQDKKSKEKRKTEKEDIYDIFIKLIENKKYFEGIVKTYNIFIKILGAPKYLTPREICKTYKIVGLEKITKIFEKVYYGNKKPKRKDINEYRRYFKSLRGVTNED</sequence>
<keyword evidence="1" id="KW-0175">Coiled coil</keyword>
<evidence type="ECO:0000313" key="3">
    <source>
        <dbReference type="EMBL" id="AEF97050.1"/>
    </source>
</evidence>
<proteinExistence type="predicted"/>
<organism evidence="4">
    <name type="scientific">Methanotorris igneus (strain DSM 5666 / JCM 11834 / Kol 5)</name>
    <dbReference type="NCBI Taxonomy" id="880724"/>
    <lineage>
        <taxon>Archaea</taxon>
        <taxon>Methanobacteriati</taxon>
        <taxon>Methanobacteriota</taxon>
        <taxon>Methanomada group</taxon>
        <taxon>Methanococci</taxon>
        <taxon>Methanococcales</taxon>
        <taxon>Methanocaldococcaceae</taxon>
        <taxon>Methanotorris</taxon>
    </lineage>
</organism>
<dbReference type="HOGENOM" id="CLU_028321_0_0_2"/>
<evidence type="ECO:0000313" key="4">
    <source>
        <dbReference type="Proteomes" id="UP000009227"/>
    </source>
</evidence>
<evidence type="ECO:0000256" key="1">
    <source>
        <dbReference type="SAM" id="Coils"/>
    </source>
</evidence>
<dbReference type="Proteomes" id="UP000009227">
    <property type="component" value="Chromosome"/>
</dbReference>
<protein>
    <recommendedName>
        <fullName evidence="5">DUF4129 domain-containing protein</fullName>
    </recommendedName>
</protein>
<dbReference type="KEGG" id="mig:Metig_1516"/>
<keyword evidence="4" id="KW-1185">Reference proteome</keyword>
<name>F6BAW3_METIK</name>
<keyword evidence="2" id="KW-0812">Transmembrane</keyword>